<organism evidence="2 3">
    <name type="scientific">Deinococcus grandis</name>
    <dbReference type="NCBI Taxonomy" id="57498"/>
    <lineage>
        <taxon>Bacteria</taxon>
        <taxon>Thermotogati</taxon>
        <taxon>Deinococcota</taxon>
        <taxon>Deinococci</taxon>
        <taxon>Deinococcales</taxon>
        <taxon>Deinococcaceae</taxon>
        <taxon>Deinococcus</taxon>
    </lineage>
</organism>
<name>A0A100HM63_9DEIO</name>
<dbReference type="AlphaFoldDB" id="A0A100HM63"/>
<evidence type="ECO:0000313" key="3">
    <source>
        <dbReference type="Proteomes" id="UP000056209"/>
    </source>
</evidence>
<feature type="compositionally biased region" description="Polar residues" evidence="1">
    <location>
        <begin position="204"/>
        <end position="217"/>
    </location>
</feature>
<proteinExistence type="predicted"/>
<evidence type="ECO:0000313" key="2">
    <source>
        <dbReference type="EMBL" id="GAQ22040.1"/>
    </source>
</evidence>
<sequence>MAEYLTEREEARQRLQQSVDALTQQASLHAQMQKDPLKMLGGASAVGALMGIVVGRQFRRSRKIYVDAQSPAKHQKALMKAQKNQKGGGGVGGALVATLGTLAVKTLMDKVITPRLETLADGLLDKAGQPRDRAAQPGPNGSVQKGPGGHVSPSYSSGVGAFTRTAPAASAQSYAQQASADGSAAPAPTSSTPVSTVKAAAQGSAISEQDLSNPNRK</sequence>
<evidence type="ECO:0000256" key="1">
    <source>
        <dbReference type="SAM" id="MobiDB-lite"/>
    </source>
</evidence>
<comment type="caution">
    <text evidence="2">The sequence shown here is derived from an EMBL/GenBank/DDBJ whole genome shotgun (WGS) entry which is preliminary data.</text>
</comment>
<dbReference type="Proteomes" id="UP000056209">
    <property type="component" value="Unassembled WGS sequence"/>
</dbReference>
<dbReference type="RefSeq" id="WP_058976928.1">
    <property type="nucleotide sequence ID" value="NZ_BCMS01000001.1"/>
</dbReference>
<protein>
    <submittedName>
        <fullName evidence="2">Uncharacterized protein</fullName>
    </submittedName>
</protein>
<feature type="region of interest" description="Disordered" evidence="1">
    <location>
        <begin position="123"/>
        <end position="217"/>
    </location>
</feature>
<dbReference type="OrthoDB" id="66154at2"/>
<dbReference type="EMBL" id="BCMS01000001">
    <property type="protein sequence ID" value="GAQ22040.1"/>
    <property type="molecule type" value="Genomic_DNA"/>
</dbReference>
<feature type="compositionally biased region" description="Low complexity" evidence="1">
    <location>
        <begin position="165"/>
        <end position="201"/>
    </location>
</feature>
<reference evidence="3" key="1">
    <citation type="submission" date="2015-11" db="EMBL/GenBank/DDBJ databases">
        <title>Draft Genome Sequence of the Radioresistant Bacterium Deinococcus grandis, Isolated from Freshwater Fish in Japan.</title>
        <authorList>
            <person name="Satoh K."/>
            <person name="Onodera T."/>
            <person name="Omoso K."/>
            <person name="Takeda-Yano K."/>
            <person name="Katayama T."/>
            <person name="Oono Y."/>
            <person name="Narumi I."/>
        </authorList>
    </citation>
    <scope>NUCLEOTIDE SEQUENCE [LARGE SCALE GENOMIC DNA]</scope>
    <source>
        <strain evidence="3">ATCC 43672</strain>
    </source>
</reference>
<accession>A0A100HM63</accession>
<gene>
    <name evidence="2" type="ORF">DEIGR_102067</name>
</gene>
<keyword evidence="3" id="KW-1185">Reference proteome</keyword>